<accession>A0A443IF67</accession>
<protein>
    <submittedName>
        <fullName evidence="1">Uncharacterized protein</fullName>
    </submittedName>
</protein>
<proteinExistence type="predicted"/>
<comment type="caution">
    <text evidence="1">The sequence shown here is derived from an EMBL/GenBank/DDBJ whole genome shotgun (WGS) entry which is preliminary data.</text>
</comment>
<organism evidence="1 2">
    <name type="scientific">[Pantoea] beijingensis</name>
    <dbReference type="NCBI Taxonomy" id="1324864"/>
    <lineage>
        <taxon>Bacteria</taxon>
        <taxon>Pseudomonadati</taxon>
        <taxon>Pseudomonadota</taxon>
        <taxon>Gammaproteobacteria</taxon>
        <taxon>Enterobacterales</taxon>
        <taxon>Erwiniaceae</taxon>
        <taxon>Erwinia</taxon>
    </lineage>
</organism>
<sequence length="282" mass="31371">MYNVTQFNHFRNHHTPNFNLLSQLPAINQRSVQSLAAAPDQRVAYALKLAIEQGHLDLESAHKNGAQLIASFIDPNTGRNSSAILSFTLSREADLKLTGVNFSPHRQWAIGSQGVYVPPPGANLSRDDLLWNISQQSALDPQNNRINARLLQATDAYNALIDLERSRRQIVGALTPLNSSLADALGSQSSRRSEYSQRLIQIDSQIHEMDLILDMSVRGLHYHPINDVNRAPYRALEHQHHDFFHSNNMLQSPEEALISGANVGNTALSMADNTLRSRGMAQ</sequence>
<dbReference type="AlphaFoldDB" id="A0A443IF67"/>
<name>A0A443IF67_9GAMM</name>
<dbReference type="Proteomes" id="UP000288794">
    <property type="component" value="Unassembled WGS sequence"/>
</dbReference>
<keyword evidence="2" id="KW-1185">Reference proteome</keyword>
<gene>
    <name evidence="1" type="ORF">ED28_06895</name>
</gene>
<evidence type="ECO:0000313" key="2">
    <source>
        <dbReference type="Proteomes" id="UP000288794"/>
    </source>
</evidence>
<dbReference type="RefSeq" id="WP_128176498.1">
    <property type="nucleotide sequence ID" value="NZ_CP071409.1"/>
</dbReference>
<dbReference type="EMBL" id="JMEE01000009">
    <property type="protein sequence ID" value="RWR02705.1"/>
    <property type="molecule type" value="Genomic_DNA"/>
</dbReference>
<evidence type="ECO:0000313" key="1">
    <source>
        <dbReference type="EMBL" id="RWR02705.1"/>
    </source>
</evidence>
<reference evidence="1 2" key="1">
    <citation type="submission" date="2014-04" db="EMBL/GenBank/DDBJ databases">
        <title>Draft genome sequence of Pantoea beijingensis strain LMG 27579, an emerging pathogen to Pleurotus eryngii with potential industrial application.</title>
        <authorList>
            <person name="Xu F."/>
            <person name="Liu Y."/>
            <person name="Wang S."/>
            <person name="Yin Y."/>
            <person name="Ma Y."/>
            <person name="Zhao S."/>
            <person name="Rong C."/>
        </authorList>
    </citation>
    <scope>NUCLEOTIDE SEQUENCE [LARGE SCALE GENOMIC DNA]</scope>
    <source>
        <strain evidence="1 2">LMG 27579</strain>
    </source>
</reference>